<dbReference type="Proteomes" id="UP000799437">
    <property type="component" value="Unassembled WGS sequence"/>
</dbReference>
<dbReference type="RefSeq" id="XP_033599148.1">
    <property type="nucleotide sequence ID" value="XM_033748322.1"/>
</dbReference>
<proteinExistence type="predicted"/>
<dbReference type="AlphaFoldDB" id="A0A6A6W558"/>
<dbReference type="EMBL" id="ML996575">
    <property type="protein sequence ID" value="KAF2756697.1"/>
    <property type="molecule type" value="Genomic_DNA"/>
</dbReference>
<evidence type="ECO:0000313" key="2">
    <source>
        <dbReference type="Proteomes" id="UP000799437"/>
    </source>
</evidence>
<accession>A0A6A6W558</accession>
<sequence>MLDSVKVSRYRAVSPPKPMGLANQEETHYNDNISRAKTHPSEQVAPNSAANVPQVRQTILGVTLLETGVSKHLRIARPACNEYVVGSSAGSRGIHKISEGYEHLDTELAHMFESDGRSWVKEIISKTVAEGEEGRAGVVIMPKSCEDVPVLESAVTSAGELKGFTGKGTV</sequence>
<keyword evidence="2" id="KW-1185">Reference proteome</keyword>
<dbReference type="GeneID" id="54489376"/>
<gene>
    <name evidence="1" type="ORF">EJ05DRAFT_512324</name>
</gene>
<evidence type="ECO:0000313" key="1">
    <source>
        <dbReference type="EMBL" id="KAF2756697.1"/>
    </source>
</evidence>
<protein>
    <submittedName>
        <fullName evidence="1">Uncharacterized protein</fullName>
    </submittedName>
</protein>
<name>A0A6A6W558_9PEZI</name>
<reference evidence="1" key="1">
    <citation type="journal article" date="2020" name="Stud. Mycol.">
        <title>101 Dothideomycetes genomes: a test case for predicting lifestyles and emergence of pathogens.</title>
        <authorList>
            <person name="Haridas S."/>
            <person name="Albert R."/>
            <person name="Binder M."/>
            <person name="Bloem J."/>
            <person name="Labutti K."/>
            <person name="Salamov A."/>
            <person name="Andreopoulos B."/>
            <person name="Baker S."/>
            <person name="Barry K."/>
            <person name="Bills G."/>
            <person name="Bluhm B."/>
            <person name="Cannon C."/>
            <person name="Castanera R."/>
            <person name="Culley D."/>
            <person name="Daum C."/>
            <person name="Ezra D."/>
            <person name="Gonzalez J."/>
            <person name="Henrissat B."/>
            <person name="Kuo A."/>
            <person name="Liang C."/>
            <person name="Lipzen A."/>
            <person name="Lutzoni F."/>
            <person name="Magnuson J."/>
            <person name="Mondo S."/>
            <person name="Nolan M."/>
            <person name="Ohm R."/>
            <person name="Pangilinan J."/>
            <person name="Park H.-J."/>
            <person name="Ramirez L."/>
            <person name="Alfaro M."/>
            <person name="Sun H."/>
            <person name="Tritt A."/>
            <person name="Yoshinaga Y."/>
            <person name="Zwiers L.-H."/>
            <person name="Turgeon B."/>
            <person name="Goodwin S."/>
            <person name="Spatafora J."/>
            <person name="Crous P."/>
            <person name="Grigoriev I."/>
        </authorList>
    </citation>
    <scope>NUCLEOTIDE SEQUENCE</scope>
    <source>
        <strain evidence="1">CBS 121739</strain>
    </source>
</reference>
<organism evidence="1 2">
    <name type="scientific">Pseudovirgaria hyperparasitica</name>
    <dbReference type="NCBI Taxonomy" id="470096"/>
    <lineage>
        <taxon>Eukaryota</taxon>
        <taxon>Fungi</taxon>
        <taxon>Dikarya</taxon>
        <taxon>Ascomycota</taxon>
        <taxon>Pezizomycotina</taxon>
        <taxon>Dothideomycetes</taxon>
        <taxon>Dothideomycetes incertae sedis</taxon>
        <taxon>Acrospermales</taxon>
        <taxon>Acrospermaceae</taxon>
        <taxon>Pseudovirgaria</taxon>
    </lineage>
</organism>